<dbReference type="Proteomes" id="UP000029738">
    <property type="component" value="Unassembled WGS sequence"/>
</dbReference>
<accession>A0A0C1NCE1</accession>
<keyword evidence="3" id="KW-1185">Reference proteome</keyword>
<organism evidence="2">
    <name type="scientific">Tolypothrix bouteillei VB521301</name>
    <dbReference type="NCBI Taxonomy" id="1479485"/>
    <lineage>
        <taxon>Bacteria</taxon>
        <taxon>Bacillati</taxon>
        <taxon>Cyanobacteriota</taxon>
        <taxon>Cyanophyceae</taxon>
        <taxon>Nostocales</taxon>
        <taxon>Tolypothrichaceae</taxon>
        <taxon>Tolypothrix</taxon>
    </lineage>
</organism>
<protein>
    <submittedName>
        <fullName evidence="2">Uncharacterized protein</fullName>
    </submittedName>
</protein>
<sequence>MKLAFNEELDTKKLKIEFPTEAIQDGENLLPVRLANIAAKKQYLKGRIQFWQKHTKREYSGS</sequence>
<gene>
    <name evidence="2" type="ORF">DA73_0212975</name>
    <name evidence="1" type="ORF">DA73_0400035835</name>
</gene>
<evidence type="ECO:0000313" key="2">
    <source>
        <dbReference type="EMBL" id="KIE12437.1"/>
    </source>
</evidence>
<proteinExistence type="predicted"/>
<name>A0A0C1NCE1_9CYAN</name>
<evidence type="ECO:0000313" key="3">
    <source>
        <dbReference type="Proteomes" id="UP000029738"/>
    </source>
</evidence>
<comment type="caution">
    <text evidence="2">The sequence shown here is derived from an EMBL/GenBank/DDBJ whole genome shotgun (WGS) entry which is preliminary data.</text>
</comment>
<dbReference type="EMBL" id="JHEG02000037">
    <property type="protein sequence ID" value="KIE12437.1"/>
    <property type="molecule type" value="Genomic_DNA"/>
</dbReference>
<dbReference type="OrthoDB" id="468458at2"/>
<reference evidence="1" key="2">
    <citation type="submission" date="2019-11" db="EMBL/GenBank/DDBJ databases">
        <title>Improved Assembly of Tolypothrix boutellei genome.</title>
        <authorList>
            <person name="Sarangi A.N."/>
            <person name="Mukherjee M."/>
            <person name="Ghosh S."/>
            <person name="Singh D."/>
            <person name="Das A."/>
            <person name="Kant S."/>
            <person name="Prusty A."/>
            <person name="Tripathy S."/>
        </authorList>
    </citation>
    <scope>NUCLEOTIDE SEQUENCE</scope>
    <source>
        <strain evidence="1">VB521301</strain>
    </source>
</reference>
<dbReference type="RefSeq" id="WP_038082522.1">
    <property type="nucleotide sequence ID" value="NZ_JHEG04000001.1"/>
</dbReference>
<reference evidence="2" key="1">
    <citation type="journal article" date="2015" name="Genome Announc.">
        <title>Draft Genome Sequence of Tolypothrix boutellei Strain VB521301.</title>
        <authorList>
            <person name="Chandrababunaidu M.M."/>
            <person name="Singh D."/>
            <person name="Sen D."/>
            <person name="Bhan S."/>
            <person name="Das S."/>
            <person name="Gupta A."/>
            <person name="Adhikary S.P."/>
            <person name="Tripathy S."/>
        </authorList>
    </citation>
    <scope>NUCLEOTIDE SEQUENCE</scope>
    <source>
        <strain evidence="2">VB521301</strain>
    </source>
</reference>
<evidence type="ECO:0000313" key="1">
    <source>
        <dbReference type="EMBL" id="KAF3890224.1"/>
    </source>
</evidence>
<dbReference type="EMBL" id="JHEG04000001">
    <property type="protein sequence ID" value="KAF3890224.1"/>
    <property type="molecule type" value="Genomic_DNA"/>
</dbReference>
<dbReference type="AlphaFoldDB" id="A0A0C1NCE1"/>